<feature type="binding site" evidence="10">
    <location>
        <position position="125"/>
    </location>
    <ligand>
        <name>K(+)</name>
        <dbReference type="ChEBI" id="CHEBI:29103"/>
    </ligand>
</feature>
<dbReference type="GO" id="GO:0052856">
    <property type="term" value="F:NAD(P)HX epimerase activity"/>
    <property type="evidence" value="ECO:0007669"/>
    <property type="project" value="UniProtKB-UniRule"/>
</dbReference>
<dbReference type="Gene3D" id="3.40.50.10260">
    <property type="entry name" value="YjeF N-terminal domain"/>
    <property type="match status" value="1"/>
</dbReference>
<keyword evidence="4 10" id="KW-0479">Metal-binding</keyword>
<comment type="catalytic activity">
    <reaction evidence="2 10">
        <text>(6R)-NADPHX = (6S)-NADPHX</text>
        <dbReference type="Rhea" id="RHEA:32227"/>
        <dbReference type="ChEBI" id="CHEBI:64076"/>
        <dbReference type="ChEBI" id="CHEBI:64077"/>
        <dbReference type="EC" id="5.1.99.6"/>
    </reaction>
</comment>
<evidence type="ECO:0000256" key="5">
    <source>
        <dbReference type="ARBA" id="ARBA00022741"/>
    </source>
</evidence>
<feature type="binding site" evidence="10">
    <location>
        <begin position="63"/>
        <end position="67"/>
    </location>
    <ligand>
        <name>(6S)-NADPHX</name>
        <dbReference type="ChEBI" id="CHEBI:64076"/>
    </ligand>
</feature>
<proteinExistence type="inferred from homology"/>
<evidence type="ECO:0000313" key="13">
    <source>
        <dbReference type="EMBL" id="KAG0261703.1"/>
    </source>
</evidence>
<feature type="domain" description="YjeF N-terminal" evidence="12">
    <location>
        <begin position="11"/>
        <end position="216"/>
    </location>
</feature>
<keyword evidence="9 10" id="KW-0413">Isomerase</keyword>
<dbReference type="EC" id="5.1.99.6" evidence="3 10"/>
<dbReference type="NCBIfam" id="TIGR00197">
    <property type="entry name" value="yjeF_nterm"/>
    <property type="match status" value="1"/>
</dbReference>
<dbReference type="OrthoDB" id="10064708at2759"/>
<dbReference type="InterPro" id="IPR032976">
    <property type="entry name" value="YJEFN_prot_NAXE-like"/>
</dbReference>
<keyword evidence="10" id="KW-0963">Cytoplasm</keyword>
<dbReference type="EMBL" id="JAAAJB010000208">
    <property type="protein sequence ID" value="KAG0261703.1"/>
    <property type="molecule type" value="Genomic_DNA"/>
</dbReference>
<evidence type="ECO:0000256" key="7">
    <source>
        <dbReference type="ARBA" id="ARBA00022958"/>
    </source>
</evidence>
<evidence type="ECO:0000256" key="3">
    <source>
        <dbReference type="ARBA" id="ARBA00012228"/>
    </source>
</evidence>
<feature type="compositionally biased region" description="Low complexity" evidence="11">
    <location>
        <begin position="235"/>
        <end position="244"/>
    </location>
</feature>
<evidence type="ECO:0000256" key="10">
    <source>
        <dbReference type="HAMAP-Rule" id="MF_03159"/>
    </source>
</evidence>
<organism evidence="13 14">
    <name type="scientific">Actinomortierella ambigua</name>
    <dbReference type="NCBI Taxonomy" id="1343610"/>
    <lineage>
        <taxon>Eukaryota</taxon>
        <taxon>Fungi</taxon>
        <taxon>Fungi incertae sedis</taxon>
        <taxon>Mucoromycota</taxon>
        <taxon>Mortierellomycotina</taxon>
        <taxon>Mortierellomycetes</taxon>
        <taxon>Mortierellales</taxon>
        <taxon>Mortierellaceae</taxon>
        <taxon>Actinomortierella</taxon>
    </lineage>
</organism>
<dbReference type="FunFam" id="3.40.50.10260:FF:000005">
    <property type="entry name" value="NAD(P)H-hydrate epimerase"/>
    <property type="match status" value="1"/>
</dbReference>
<evidence type="ECO:0000256" key="6">
    <source>
        <dbReference type="ARBA" id="ARBA00022857"/>
    </source>
</evidence>
<comment type="catalytic activity">
    <reaction evidence="1 10">
        <text>(6R)-NADHX = (6S)-NADHX</text>
        <dbReference type="Rhea" id="RHEA:32215"/>
        <dbReference type="ChEBI" id="CHEBI:64074"/>
        <dbReference type="ChEBI" id="CHEBI:64075"/>
        <dbReference type="EC" id="5.1.99.6"/>
    </reaction>
</comment>
<keyword evidence="14" id="KW-1185">Reference proteome</keyword>
<feature type="binding site" evidence="10">
    <location>
        <position position="64"/>
    </location>
    <ligand>
        <name>K(+)</name>
        <dbReference type="ChEBI" id="CHEBI:29103"/>
    </ligand>
</feature>
<dbReference type="AlphaFoldDB" id="A0A9P6Q9V7"/>
<evidence type="ECO:0000313" key="14">
    <source>
        <dbReference type="Proteomes" id="UP000807716"/>
    </source>
</evidence>
<dbReference type="GO" id="GO:0005739">
    <property type="term" value="C:mitochondrion"/>
    <property type="evidence" value="ECO:0007669"/>
    <property type="project" value="UniProtKB-SubCell"/>
</dbReference>
<dbReference type="SUPFAM" id="SSF64153">
    <property type="entry name" value="YjeF N-terminal domain-like"/>
    <property type="match status" value="1"/>
</dbReference>
<keyword evidence="10" id="KW-0496">Mitochondrion</keyword>
<keyword evidence="6" id="KW-0521">NADP</keyword>
<keyword evidence="5 10" id="KW-0547">Nucleotide-binding</keyword>
<name>A0A9P6Q9V7_9FUNG</name>
<evidence type="ECO:0000256" key="4">
    <source>
        <dbReference type="ARBA" id="ARBA00022723"/>
    </source>
</evidence>
<dbReference type="PANTHER" id="PTHR13232:SF10">
    <property type="entry name" value="NAD(P)H-HYDRATE EPIMERASE"/>
    <property type="match status" value="1"/>
</dbReference>
<dbReference type="InterPro" id="IPR036652">
    <property type="entry name" value="YjeF_N_dom_sf"/>
</dbReference>
<dbReference type="PANTHER" id="PTHR13232">
    <property type="entry name" value="NAD(P)H-HYDRATE EPIMERASE"/>
    <property type="match status" value="1"/>
</dbReference>
<evidence type="ECO:0000256" key="8">
    <source>
        <dbReference type="ARBA" id="ARBA00023027"/>
    </source>
</evidence>
<dbReference type="PROSITE" id="PS51385">
    <property type="entry name" value="YJEF_N"/>
    <property type="match status" value="1"/>
</dbReference>
<evidence type="ECO:0000256" key="2">
    <source>
        <dbReference type="ARBA" id="ARBA00000909"/>
    </source>
</evidence>
<dbReference type="GO" id="GO:0000166">
    <property type="term" value="F:nucleotide binding"/>
    <property type="evidence" value="ECO:0007669"/>
    <property type="project" value="UniProtKB-KW"/>
</dbReference>
<sequence length="265" mass="28975">MTIKYLSQKAAQAIDVELMSPSGGRFAFEQLVELAGFSVAQAITKVYDKNQYSRVLVCSGPGNNGLDGLVAARHLSMFGYKPVVYYPKRVDKPHNIGLMKQCQDLNIPFIEKPEDGLADADLIVDAIFGFSFTGEVRPPFGSVIEALKKTKLPIVSVDIPSAWDVEKGNINNSFHPEMLVSLTAPKEGARAFRGPHHFLGGRFISKKFDEKWGLNLPEYPGTDQCVRLGKPPAPSSSSSSKPAAHGVGEQMDQHFIRNVVSESVL</sequence>
<feature type="region of interest" description="Disordered" evidence="11">
    <location>
        <begin position="223"/>
        <end position="249"/>
    </location>
</feature>
<dbReference type="GO" id="GO:0046872">
    <property type="term" value="F:metal ion binding"/>
    <property type="evidence" value="ECO:0007669"/>
    <property type="project" value="UniProtKB-KW"/>
</dbReference>
<keyword evidence="7 10" id="KW-0630">Potassium</keyword>
<gene>
    <name evidence="13" type="ORF">DFQ27_002808</name>
</gene>
<evidence type="ECO:0000259" key="12">
    <source>
        <dbReference type="PROSITE" id="PS51385"/>
    </source>
</evidence>
<comment type="cofactor">
    <cofactor evidence="10">
        <name>K(+)</name>
        <dbReference type="ChEBI" id="CHEBI:29103"/>
    </cofactor>
    <text evidence="10">Binds 1 potassium ion per subunit.</text>
</comment>
<comment type="subcellular location">
    <subcellularLocation>
        <location evidence="10">Cytoplasm</location>
    </subcellularLocation>
    <subcellularLocation>
        <location evidence="10">Mitochondrion</location>
    </subcellularLocation>
</comment>
<feature type="binding site" evidence="10">
    <location>
        <position position="158"/>
    </location>
    <ligand>
        <name>(6S)-NADPHX</name>
        <dbReference type="ChEBI" id="CHEBI:64076"/>
    </ligand>
</feature>
<comment type="caution">
    <text evidence="10">Lacks conserved residue(s) required for the propagation of feature annotation.</text>
</comment>
<evidence type="ECO:0000256" key="1">
    <source>
        <dbReference type="ARBA" id="ARBA00000013"/>
    </source>
</evidence>
<comment type="similarity">
    <text evidence="10">Belongs to the NnrE/AIBP family.</text>
</comment>
<protein>
    <recommendedName>
        <fullName evidence="3 10">NAD(P)H-hydrate epimerase</fullName>
        <ecNumber evidence="3 10">5.1.99.6</ecNumber>
    </recommendedName>
    <alternativeName>
        <fullName evidence="10">NAD(P)HX epimerase</fullName>
    </alternativeName>
</protein>
<comment type="caution">
    <text evidence="13">The sequence shown here is derived from an EMBL/GenBank/DDBJ whole genome shotgun (WGS) entry which is preliminary data.</text>
</comment>
<accession>A0A9P6Q9V7</accession>
<evidence type="ECO:0000256" key="9">
    <source>
        <dbReference type="ARBA" id="ARBA00023235"/>
    </source>
</evidence>
<reference evidence="13" key="1">
    <citation type="journal article" date="2020" name="Fungal Divers.">
        <title>Resolving the Mortierellaceae phylogeny through synthesis of multi-gene phylogenetics and phylogenomics.</title>
        <authorList>
            <person name="Vandepol N."/>
            <person name="Liber J."/>
            <person name="Desiro A."/>
            <person name="Na H."/>
            <person name="Kennedy M."/>
            <person name="Barry K."/>
            <person name="Grigoriev I.V."/>
            <person name="Miller A.N."/>
            <person name="O'Donnell K."/>
            <person name="Stajich J.E."/>
            <person name="Bonito G."/>
        </authorList>
    </citation>
    <scope>NUCLEOTIDE SEQUENCE</scope>
    <source>
        <strain evidence="13">BC1065</strain>
    </source>
</reference>
<comment type="function">
    <text evidence="10">Catalyzes the epimerization of the S- and R-forms of NAD(P)HX, a damaged form of NAD(P)H that is a result of enzymatic or heat-dependent hydration. This is a prerequisite for the S-specific NAD(P)H-hydrate dehydratase to allow the repair of both epimers of NAD(P)HX.</text>
</comment>
<keyword evidence="8 10" id="KW-0520">NAD</keyword>
<feature type="binding site" evidence="10">
    <location>
        <position position="161"/>
    </location>
    <ligand>
        <name>K(+)</name>
        <dbReference type="ChEBI" id="CHEBI:29103"/>
    </ligand>
</feature>
<evidence type="ECO:0000256" key="11">
    <source>
        <dbReference type="SAM" id="MobiDB-lite"/>
    </source>
</evidence>
<feature type="binding site" evidence="10">
    <location>
        <begin position="129"/>
        <end position="135"/>
    </location>
    <ligand>
        <name>(6S)-NADPHX</name>
        <dbReference type="ChEBI" id="CHEBI:64076"/>
    </ligand>
</feature>
<dbReference type="HAMAP" id="MF_01966">
    <property type="entry name" value="NADHX_epimerase"/>
    <property type="match status" value="1"/>
</dbReference>
<dbReference type="Pfam" id="PF03853">
    <property type="entry name" value="YjeF_N"/>
    <property type="match status" value="1"/>
</dbReference>
<dbReference type="InterPro" id="IPR004443">
    <property type="entry name" value="YjeF_N_dom"/>
</dbReference>
<dbReference type="Proteomes" id="UP000807716">
    <property type="component" value="Unassembled WGS sequence"/>
</dbReference>